<dbReference type="OrthoDB" id="415023at2759"/>
<dbReference type="Pfam" id="PF02338">
    <property type="entry name" value="OTU"/>
    <property type="match status" value="1"/>
</dbReference>
<feature type="domain" description="OTU" evidence="2">
    <location>
        <begin position="49"/>
        <end position="171"/>
    </location>
</feature>
<evidence type="ECO:0000256" key="1">
    <source>
        <dbReference type="SAM" id="MobiDB-lite"/>
    </source>
</evidence>
<dbReference type="InterPro" id="IPR050704">
    <property type="entry name" value="Peptidase_C85-like"/>
</dbReference>
<dbReference type="InterPro" id="IPR003323">
    <property type="entry name" value="OTU_dom"/>
</dbReference>
<dbReference type="PROSITE" id="PS50802">
    <property type="entry name" value="OTU"/>
    <property type="match status" value="1"/>
</dbReference>
<sequence length="332" mass="39239">MGKKRREKHKLNQKERKTNRRERGGRRFNDQQWKTEKFKLKQQLNKFGLDIKEISGDGNCLFRAISDQITGNENSHSEYRVLAIEFMRENSEDFSPFVEDDEPFDDYIKRMSKLGTWGGNMELQALSLVLNVNIKIHRLGEPIWEITNFDRERSIHLSYHDGDHYNSVRLRGDLGDCEPIIIPEQLEAVKENERDAEIRWRTCAEFFVDTINGVWGKIESLIPVMKKFYQNPPDFEEVLEDTQEILSEVKKNENETQKSEDKRKDGQIYEEKKEVNQKKNICYGKKPSKLPNNKDKCWCGSGRIYKKCCKATDYLREVEEEKIISRMESLKI</sequence>
<evidence type="ECO:0000259" key="2">
    <source>
        <dbReference type="PROSITE" id="PS50802"/>
    </source>
</evidence>
<dbReference type="PANTHER" id="PTHR12419">
    <property type="entry name" value="OTU DOMAIN CONTAINING PROTEIN"/>
    <property type="match status" value="1"/>
</dbReference>
<name>A0A1R2D1Q0_9CILI</name>
<accession>A0A1R2D1Q0</accession>
<proteinExistence type="predicted"/>
<dbReference type="Gene3D" id="3.90.70.80">
    <property type="match status" value="1"/>
</dbReference>
<organism evidence="3 4">
    <name type="scientific">Stentor coeruleus</name>
    <dbReference type="NCBI Taxonomy" id="5963"/>
    <lineage>
        <taxon>Eukaryota</taxon>
        <taxon>Sar</taxon>
        <taxon>Alveolata</taxon>
        <taxon>Ciliophora</taxon>
        <taxon>Postciliodesmatophora</taxon>
        <taxon>Heterotrichea</taxon>
        <taxon>Heterotrichida</taxon>
        <taxon>Stentoridae</taxon>
        <taxon>Stentor</taxon>
    </lineage>
</organism>
<protein>
    <recommendedName>
        <fullName evidence="2">OTU domain-containing protein</fullName>
    </recommendedName>
</protein>
<feature type="region of interest" description="Disordered" evidence="1">
    <location>
        <begin position="249"/>
        <end position="270"/>
    </location>
</feature>
<reference evidence="3 4" key="1">
    <citation type="submission" date="2016-11" db="EMBL/GenBank/DDBJ databases">
        <title>The macronuclear genome of Stentor coeruleus: a giant cell with tiny introns.</title>
        <authorList>
            <person name="Slabodnick M."/>
            <person name="Ruby J.G."/>
            <person name="Reiff S.B."/>
            <person name="Swart E.C."/>
            <person name="Gosai S."/>
            <person name="Prabakaran S."/>
            <person name="Witkowska E."/>
            <person name="Larue G.E."/>
            <person name="Fisher S."/>
            <person name="Freeman R.M."/>
            <person name="Gunawardena J."/>
            <person name="Chu W."/>
            <person name="Stover N.A."/>
            <person name="Gregory B.D."/>
            <person name="Nowacki M."/>
            <person name="Derisi J."/>
            <person name="Roy S.W."/>
            <person name="Marshall W.F."/>
            <person name="Sood P."/>
        </authorList>
    </citation>
    <scope>NUCLEOTIDE SEQUENCE [LARGE SCALE GENOMIC DNA]</scope>
    <source>
        <strain evidence="3">WM001</strain>
    </source>
</reference>
<dbReference type="PANTHER" id="PTHR12419:SF7">
    <property type="entry name" value="OTU DOMAIN-CONTAINING PROTEIN 3"/>
    <property type="match status" value="1"/>
</dbReference>
<dbReference type="SUPFAM" id="SSF54001">
    <property type="entry name" value="Cysteine proteinases"/>
    <property type="match status" value="1"/>
</dbReference>
<dbReference type="InterPro" id="IPR004027">
    <property type="entry name" value="SEC_C_motif"/>
</dbReference>
<feature type="region of interest" description="Disordered" evidence="1">
    <location>
        <begin position="1"/>
        <end position="28"/>
    </location>
</feature>
<dbReference type="Pfam" id="PF02810">
    <property type="entry name" value="SEC-C"/>
    <property type="match status" value="1"/>
</dbReference>
<dbReference type="GO" id="GO:0016579">
    <property type="term" value="P:protein deubiquitination"/>
    <property type="evidence" value="ECO:0007669"/>
    <property type="project" value="TreeGrafter"/>
</dbReference>
<keyword evidence="4" id="KW-1185">Reference proteome</keyword>
<dbReference type="CDD" id="cd22771">
    <property type="entry name" value="OTU_plant_OTU7-like"/>
    <property type="match status" value="1"/>
</dbReference>
<dbReference type="EMBL" id="MPUH01000016">
    <property type="protein sequence ID" value="OMJ95161.1"/>
    <property type="molecule type" value="Genomic_DNA"/>
</dbReference>
<dbReference type="InterPro" id="IPR038765">
    <property type="entry name" value="Papain-like_cys_pep_sf"/>
</dbReference>
<evidence type="ECO:0000313" key="3">
    <source>
        <dbReference type="EMBL" id="OMJ95161.1"/>
    </source>
</evidence>
<gene>
    <name evidence="3" type="ORF">SteCoe_1535</name>
</gene>
<dbReference type="Proteomes" id="UP000187209">
    <property type="component" value="Unassembled WGS sequence"/>
</dbReference>
<dbReference type="AlphaFoldDB" id="A0A1R2D1Q0"/>
<evidence type="ECO:0000313" key="4">
    <source>
        <dbReference type="Proteomes" id="UP000187209"/>
    </source>
</evidence>
<feature type="compositionally biased region" description="Basic and acidic residues" evidence="1">
    <location>
        <begin position="10"/>
        <end position="28"/>
    </location>
</feature>
<comment type="caution">
    <text evidence="3">The sequence shown here is derived from an EMBL/GenBank/DDBJ whole genome shotgun (WGS) entry which is preliminary data.</text>
</comment>
<dbReference type="GO" id="GO:0004843">
    <property type="term" value="F:cysteine-type deubiquitinase activity"/>
    <property type="evidence" value="ECO:0007669"/>
    <property type="project" value="TreeGrafter"/>
</dbReference>